<dbReference type="Pfam" id="PF02661">
    <property type="entry name" value="Fic"/>
    <property type="match status" value="1"/>
</dbReference>
<protein>
    <recommendedName>
        <fullName evidence="1">Fido domain-containing protein</fullName>
    </recommendedName>
</protein>
<evidence type="ECO:0000313" key="3">
    <source>
        <dbReference type="Proteomes" id="UP001163387"/>
    </source>
</evidence>
<dbReference type="Gene3D" id="1.20.120.1870">
    <property type="entry name" value="Fic/DOC protein, Fido domain"/>
    <property type="match status" value="1"/>
</dbReference>
<dbReference type="RefSeq" id="WP_281747988.1">
    <property type="nucleotide sequence ID" value="NZ_AP026933.1"/>
</dbReference>
<evidence type="ECO:0000313" key="2">
    <source>
        <dbReference type="EMBL" id="BDT04053.1"/>
    </source>
</evidence>
<sequence>MAKYFTLATINPSKDTIIYNNAIQRSIKAGVVWTIPNCSNKLLLNLLSGEKMEIILSITPLELNEKLVNSLEKLILKQIDIVKNTPTTQGLEQGKYYEKNPGSIKATIASLLYKWDQDLANKKISILDLAIDLMIRLVRGHFLSNGNKRLGIISCGAFLASVGLYLKWSNNKVQYLNSWEKIMIQIAEGKISKDIEEIKEKLNLTKIFEESIYLSIKWIEV</sequence>
<gene>
    <name evidence="2" type="ORF">SHM_16990</name>
</gene>
<reference evidence="2 3" key="1">
    <citation type="journal article" date="2022" name="Front. Microbiol.">
        <title>Male-killing mechanisms vary between Spiroplasma species.</title>
        <authorList>
            <person name="Arai H."/>
            <person name="Inoue M."/>
            <person name="Kageyama D."/>
        </authorList>
    </citation>
    <scope>NUCLEOTIDE SEQUENCE [LARGE SCALE GENOMIC DNA]</scope>
    <source>
        <strain evidence="3">sHm</strain>
    </source>
</reference>
<keyword evidence="3" id="KW-1185">Reference proteome</keyword>
<organism evidence="2 3">
    <name type="scientific">Spiroplasma ixodetis</name>
    <dbReference type="NCBI Taxonomy" id="2141"/>
    <lineage>
        <taxon>Bacteria</taxon>
        <taxon>Bacillati</taxon>
        <taxon>Mycoplasmatota</taxon>
        <taxon>Mollicutes</taxon>
        <taxon>Entomoplasmatales</taxon>
        <taxon>Spiroplasmataceae</taxon>
        <taxon>Spiroplasma</taxon>
    </lineage>
</organism>
<dbReference type="EMBL" id="AP026933">
    <property type="protein sequence ID" value="BDT04053.1"/>
    <property type="molecule type" value="Genomic_DNA"/>
</dbReference>
<proteinExistence type="predicted"/>
<dbReference type="PROSITE" id="PS51459">
    <property type="entry name" value="FIDO"/>
    <property type="match status" value="1"/>
</dbReference>
<dbReference type="Proteomes" id="UP001163387">
    <property type="component" value="Chromosome"/>
</dbReference>
<evidence type="ECO:0000259" key="1">
    <source>
        <dbReference type="PROSITE" id="PS51459"/>
    </source>
</evidence>
<name>A0ABN6SYI8_9MOLU</name>
<dbReference type="InterPro" id="IPR003812">
    <property type="entry name" value="Fido"/>
</dbReference>
<accession>A0ABN6SYI8</accession>
<dbReference type="InterPro" id="IPR053737">
    <property type="entry name" value="Type_II_TA_Toxin"/>
</dbReference>
<feature type="domain" description="Fido" evidence="1">
    <location>
        <begin position="63"/>
        <end position="204"/>
    </location>
</feature>